<dbReference type="PROSITE" id="PS50111">
    <property type="entry name" value="CHEMOTAXIS_TRANSDUC_2"/>
    <property type="match status" value="1"/>
</dbReference>
<dbReference type="EMBL" id="AHON02000013">
    <property type="protein sequence ID" value="EKO35429.1"/>
    <property type="molecule type" value="Genomic_DNA"/>
</dbReference>
<keyword evidence="1" id="KW-0145">Chemotaxis</keyword>
<dbReference type="PANTHER" id="PTHR43531:SF11">
    <property type="entry name" value="METHYL-ACCEPTING CHEMOTAXIS PROTEIN 3"/>
    <property type="match status" value="1"/>
</dbReference>
<comment type="similarity">
    <text evidence="2">Belongs to the methyl-accepting chemotaxis (MCP) protein family.</text>
</comment>
<keyword evidence="7" id="KW-1185">Reference proteome</keyword>
<dbReference type="SUPFAM" id="SSF58104">
    <property type="entry name" value="Methyl-accepting chemotaxis protein (MCP) signaling domain"/>
    <property type="match status" value="1"/>
</dbReference>
<organism evidence="6 7">
    <name type="scientific">Leptospira santarosai str. MOR084</name>
    <dbReference type="NCBI Taxonomy" id="1049984"/>
    <lineage>
        <taxon>Bacteria</taxon>
        <taxon>Pseudomonadati</taxon>
        <taxon>Spirochaetota</taxon>
        <taxon>Spirochaetia</taxon>
        <taxon>Leptospirales</taxon>
        <taxon>Leptospiraceae</taxon>
        <taxon>Leptospira</taxon>
    </lineage>
</organism>
<evidence type="ECO:0000313" key="7">
    <source>
        <dbReference type="Proteomes" id="UP000006329"/>
    </source>
</evidence>
<dbReference type="PANTHER" id="PTHR43531">
    <property type="entry name" value="PROTEIN ICFG"/>
    <property type="match status" value="1"/>
</dbReference>
<comment type="caution">
    <text evidence="6">The sequence shown here is derived from an EMBL/GenBank/DDBJ whole genome shotgun (WGS) entry which is preliminary data.</text>
</comment>
<proteinExistence type="inferred from homology"/>
<sequence length="574" mass="63793">MKTIYIFIQRLGIRKKLILLFGSVLIPITVLVLLALINTKDRIEDIETIYEDRVIPLKQLKKISDLYAIYIVDCVHKVRSGTFTPEEGVANLDKATSGIQEEWSAYIGTYLVPEEEAIIRELNPLFVASNAAVAEARDLMVDKNLQELESFADSRLYPRIDPVTEKIENLIQLQLKITDRIYIKAEKEFTFSWILLVSLSSITLIYIVLIAAVYSIQLVKGLTTVSSAVKNADFSHPVEVQEDEKKKDELYLLLITFRLFQIKLKEMLDTIMDFSENLVAASEELSRSADHLSSNAQSESASIEEISASVEEISSGMEYVNRNAESQYVLISSFNGEMRELEGMISKVGDAVKNSLEKISDMYLKTDFGKKTMGDLSESMEKIESSSVEMQSITAIIKEISEKVNLLALNAAIEAARAGEHGRGFAVVASEITRLAEQTDSSAMTIEELIKTSNAEIETGRKIVENSVKVYAEVLGGLEHLKVSSNQIVAIMELQQEKKEKIRSGIDQVDTKSEDIRSSVKEQKIAITETANAISNISTTVQSSAANSEEIAGSAISLLQIAKNLQETMNFLKG</sequence>
<reference evidence="6" key="1">
    <citation type="submission" date="2012-10" db="EMBL/GenBank/DDBJ databases">
        <authorList>
            <person name="Harkins D.M."/>
            <person name="Durkin A.S."/>
            <person name="Brinkac L.M."/>
            <person name="Haft D.H."/>
            <person name="Selengut J.D."/>
            <person name="Sanka R."/>
            <person name="DePew J."/>
            <person name="Purushe J."/>
            <person name="Matthias M.A."/>
            <person name="Vinetz J.M."/>
            <person name="Sutton G.G."/>
            <person name="Nierman W.C."/>
            <person name="Fouts D.E."/>
        </authorList>
    </citation>
    <scope>NUCLEOTIDE SEQUENCE [LARGE SCALE GENOMIC DNA]</scope>
    <source>
        <strain evidence="6">MOR084</strain>
    </source>
</reference>
<dbReference type="GO" id="GO:0005886">
    <property type="term" value="C:plasma membrane"/>
    <property type="evidence" value="ECO:0007669"/>
    <property type="project" value="TreeGrafter"/>
</dbReference>
<dbReference type="GO" id="GO:0006935">
    <property type="term" value="P:chemotaxis"/>
    <property type="evidence" value="ECO:0007669"/>
    <property type="project" value="UniProtKB-KW"/>
</dbReference>
<evidence type="ECO:0000313" key="6">
    <source>
        <dbReference type="EMBL" id="EKO35429.1"/>
    </source>
</evidence>
<evidence type="ECO:0000256" key="3">
    <source>
        <dbReference type="PROSITE-ProRule" id="PRU00284"/>
    </source>
</evidence>
<accession>A0A0E2BJI0</accession>
<dbReference type="InterPro" id="IPR051310">
    <property type="entry name" value="MCP_chemotaxis"/>
</dbReference>
<feature type="transmembrane region" description="Helical" evidence="4">
    <location>
        <begin position="190"/>
        <end position="214"/>
    </location>
</feature>
<evidence type="ECO:0000256" key="1">
    <source>
        <dbReference type="ARBA" id="ARBA00022500"/>
    </source>
</evidence>
<dbReference type="Proteomes" id="UP000006329">
    <property type="component" value="Unassembled WGS sequence"/>
</dbReference>
<feature type="transmembrane region" description="Helical" evidence="4">
    <location>
        <begin position="17"/>
        <end position="37"/>
    </location>
</feature>
<evidence type="ECO:0000256" key="4">
    <source>
        <dbReference type="SAM" id="Phobius"/>
    </source>
</evidence>
<keyword evidence="4" id="KW-0472">Membrane</keyword>
<evidence type="ECO:0000259" key="5">
    <source>
        <dbReference type="PROSITE" id="PS50111"/>
    </source>
</evidence>
<evidence type="ECO:0000256" key="2">
    <source>
        <dbReference type="ARBA" id="ARBA00029447"/>
    </source>
</evidence>
<gene>
    <name evidence="6" type="ORF">LEP1GSC179_1141</name>
</gene>
<name>A0A0E2BJI0_9LEPT</name>
<dbReference type="GO" id="GO:0004888">
    <property type="term" value="F:transmembrane signaling receptor activity"/>
    <property type="evidence" value="ECO:0007669"/>
    <property type="project" value="TreeGrafter"/>
</dbReference>
<dbReference type="SMART" id="SM00283">
    <property type="entry name" value="MA"/>
    <property type="match status" value="1"/>
</dbReference>
<dbReference type="Gene3D" id="1.10.287.950">
    <property type="entry name" value="Methyl-accepting chemotaxis protein"/>
    <property type="match status" value="1"/>
</dbReference>
<dbReference type="InterPro" id="IPR004089">
    <property type="entry name" value="MCPsignal_dom"/>
</dbReference>
<dbReference type="InterPro" id="IPR024478">
    <property type="entry name" value="HlyB_4HB_MCP"/>
</dbReference>
<dbReference type="Pfam" id="PF00015">
    <property type="entry name" value="MCPsignal"/>
    <property type="match status" value="1"/>
</dbReference>
<dbReference type="GO" id="GO:0007165">
    <property type="term" value="P:signal transduction"/>
    <property type="evidence" value="ECO:0007669"/>
    <property type="project" value="UniProtKB-KW"/>
</dbReference>
<protein>
    <submittedName>
        <fullName evidence="6">Signal transduction four helix bundle sensory module</fullName>
    </submittedName>
</protein>
<feature type="domain" description="Methyl-accepting transducer" evidence="5">
    <location>
        <begin position="274"/>
        <end position="538"/>
    </location>
</feature>
<dbReference type="Pfam" id="PF12729">
    <property type="entry name" value="4HB_MCP_1"/>
    <property type="match status" value="1"/>
</dbReference>
<dbReference type="AlphaFoldDB" id="A0A0E2BJI0"/>
<keyword evidence="4" id="KW-1133">Transmembrane helix</keyword>
<keyword evidence="3" id="KW-0807">Transducer</keyword>
<keyword evidence="4" id="KW-0812">Transmembrane</keyword>